<sequence>MKVSGKNKILKISSIILLLVYGIVSWVSSNRIMQSKELANSGLSIENGHTAIVIKSISVSWLIGSFLMGLVIVYLILRWLFLRFIDQGESKKAFSNIFFLNTNFKLVFLIAINLFNISALLKPYVILLITILLALLLNLYVFRNLNTAKKWFAVIPFALSYVI</sequence>
<gene>
    <name evidence="2" type="ORF">RA086_00480</name>
</gene>
<comment type="caution">
    <text evidence="2">The sequence shown here is derived from an EMBL/GenBank/DDBJ whole genome shotgun (WGS) entry which is preliminary data.</text>
</comment>
<proteinExistence type="predicted"/>
<dbReference type="RefSeq" id="WP_308701970.1">
    <property type="nucleotide sequence ID" value="NZ_AP027463.1"/>
</dbReference>
<feature type="transmembrane region" description="Helical" evidence="1">
    <location>
        <begin position="12"/>
        <end position="32"/>
    </location>
</feature>
<feature type="transmembrane region" description="Helical" evidence="1">
    <location>
        <begin position="124"/>
        <end position="142"/>
    </location>
</feature>
<evidence type="ECO:0000313" key="3">
    <source>
        <dbReference type="Proteomes" id="UP001227831"/>
    </source>
</evidence>
<dbReference type="EMBL" id="JAVCWF010000001">
    <property type="protein sequence ID" value="MDQ7936124.1"/>
    <property type="molecule type" value="Genomic_DNA"/>
</dbReference>
<name>A0ABU1A571_9LACO</name>
<feature type="transmembrane region" description="Helical" evidence="1">
    <location>
        <begin position="98"/>
        <end position="118"/>
    </location>
</feature>
<keyword evidence="1" id="KW-1133">Transmembrane helix</keyword>
<organism evidence="2 3">
    <name type="scientific">Lactiplantibacillus brownii</name>
    <dbReference type="NCBI Taxonomy" id="3069269"/>
    <lineage>
        <taxon>Bacteria</taxon>
        <taxon>Bacillati</taxon>
        <taxon>Bacillota</taxon>
        <taxon>Bacilli</taxon>
        <taxon>Lactobacillales</taxon>
        <taxon>Lactobacillaceae</taxon>
        <taxon>Lactiplantibacillus</taxon>
    </lineage>
</organism>
<evidence type="ECO:0000256" key="1">
    <source>
        <dbReference type="SAM" id="Phobius"/>
    </source>
</evidence>
<feature type="transmembrane region" description="Helical" evidence="1">
    <location>
        <begin position="52"/>
        <end position="77"/>
    </location>
</feature>
<evidence type="ECO:0000313" key="2">
    <source>
        <dbReference type="EMBL" id="MDQ7936124.1"/>
    </source>
</evidence>
<keyword evidence="1" id="KW-0472">Membrane</keyword>
<protein>
    <submittedName>
        <fullName evidence="2">Uncharacterized protein</fullName>
    </submittedName>
</protein>
<dbReference type="Proteomes" id="UP001227831">
    <property type="component" value="Unassembled WGS sequence"/>
</dbReference>
<reference evidence="2 3" key="1">
    <citation type="journal article" date="2023" name="Int. J. Syst. Evol. Microbiol.">
        <title>Lactiplantibacillus brownii sp. nov., a novel psychrotolerant species isolated from sauerkraut.</title>
        <authorList>
            <person name="Heng Y.C."/>
            <person name="Silvaraju S."/>
            <person name="Lee J.K.Y."/>
            <person name="Kittelmann S."/>
        </authorList>
    </citation>
    <scope>NUCLEOTIDE SEQUENCE [LARGE SCALE GENOMIC DNA]</scope>
    <source>
        <strain evidence="2 3">WILCCON 0030</strain>
    </source>
</reference>
<keyword evidence="3" id="KW-1185">Reference proteome</keyword>
<accession>A0ABU1A571</accession>
<keyword evidence="1" id="KW-0812">Transmembrane</keyword>